<evidence type="ECO:0000256" key="1">
    <source>
        <dbReference type="ARBA" id="ARBA00022679"/>
    </source>
</evidence>
<gene>
    <name evidence="4" type="ORF">EJQ19_14055</name>
</gene>
<comment type="caution">
    <text evidence="4">The sequence shown here is derived from an EMBL/GenBank/DDBJ whole genome shotgun (WGS) entry which is preliminary data.</text>
</comment>
<dbReference type="AlphaFoldDB" id="A0A430JDK3"/>
<dbReference type="InterPro" id="IPR051016">
    <property type="entry name" value="Diverse_Substrate_AcTransf"/>
</dbReference>
<evidence type="ECO:0000259" key="3">
    <source>
        <dbReference type="PROSITE" id="PS51186"/>
    </source>
</evidence>
<dbReference type="GO" id="GO:0008080">
    <property type="term" value="F:N-acetyltransferase activity"/>
    <property type="evidence" value="ECO:0007669"/>
    <property type="project" value="UniProtKB-ARBA"/>
</dbReference>
<dbReference type="PANTHER" id="PTHR10545">
    <property type="entry name" value="DIAMINE N-ACETYLTRANSFERASE"/>
    <property type="match status" value="1"/>
</dbReference>
<keyword evidence="2" id="KW-0012">Acyltransferase</keyword>
<protein>
    <submittedName>
        <fullName evidence="4">GNAT family N-acetyltransferase</fullName>
    </submittedName>
</protein>
<accession>A0A430JDK3</accession>
<dbReference type="EMBL" id="RXHU01000039">
    <property type="protein sequence ID" value="RTE09089.1"/>
    <property type="molecule type" value="Genomic_DNA"/>
</dbReference>
<keyword evidence="1 4" id="KW-0808">Transferase</keyword>
<evidence type="ECO:0000313" key="5">
    <source>
        <dbReference type="Proteomes" id="UP000276128"/>
    </source>
</evidence>
<dbReference type="PANTHER" id="PTHR10545:SF29">
    <property type="entry name" value="GH14572P-RELATED"/>
    <property type="match status" value="1"/>
</dbReference>
<reference evidence="4 5" key="1">
    <citation type="submission" date="2018-12" db="EMBL/GenBank/DDBJ databases">
        <title>Bacillus ochoae sp. nov., Paenibacillus whitsoniae sp. nov., Paenibacillus spiritus sp. nov. Isolated from the Mars Exploration Rover during spacecraft assembly.</title>
        <authorList>
            <person name="Seuylemezian A."/>
            <person name="Vaishampayan P."/>
        </authorList>
    </citation>
    <scope>NUCLEOTIDE SEQUENCE [LARGE SCALE GENOMIC DNA]</scope>
    <source>
        <strain evidence="4 5">MER 54</strain>
    </source>
</reference>
<name>A0A430JDK3_9BACL</name>
<feature type="domain" description="N-acetyltransferase" evidence="3">
    <location>
        <begin position="4"/>
        <end position="156"/>
    </location>
</feature>
<dbReference type="Pfam" id="PF00583">
    <property type="entry name" value="Acetyltransf_1"/>
    <property type="match status" value="1"/>
</dbReference>
<dbReference type="InterPro" id="IPR000182">
    <property type="entry name" value="GNAT_dom"/>
</dbReference>
<sequence length="156" mass="17332">MSQVIVREAVPHDVPALRELMLAYIVDFYQYPAPEEDKLNALIHKLLDQIVGIQFVAVAEDGGLVGFATLYFTYSTLRATQVTVMNDLFVVASERGKDVAAKLFLACKAYSAKHGYGNMSWVTARDNARAQAFYDKMGGQRSDWQDYSIDPAGSPE</sequence>
<dbReference type="Proteomes" id="UP000276128">
    <property type="component" value="Unassembled WGS sequence"/>
</dbReference>
<dbReference type="SUPFAM" id="SSF55729">
    <property type="entry name" value="Acyl-CoA N-acyltransferases (Nat)"/>
    <property type="match status" value="1"/>
</dbReference>
<dbReference type="RefSeq" id="WP_126141865.1">
    <property type="nucleotide sequence ID" value="NZ_RXHU01000039.1"/>
</dbReference>
<proteinExistence type="predicted"/>
<dbReference type="CDD" id="cd04301">
    <property type="entry name" value="NAT_SF"/>
    <property type="match status" value="1"/>
</dbReference>
<dbReference type="Gene3D" id="3.40.630.30">
    <property type="match status" value="1"/>
</dbReference>
<organism evidence="4 5">
    <name type="scientific">Paenibacillus whitsoniae</name>
    <dbReference type="NCBI Taxonomy" id="2496558"/>
    <lineage>
        <taxon>Bacteria</taxon>
        <taxon>Bacillati</taxon>
        <taxon>Bacillota</taxon>
        <taxon>Bacilli</taxon>
        <taxon>Bacillales</taxon>
        <taxon>Paenibacillaceae</taxon>
        <taxon>Paenibacillus</taxon>
    </lineage>
</organism>
<keyword evidence="5" id="KW-1185">Reference proteome</keyword>
<dbReference type="InterPro" id="IPR016181">
    <property type="entry name" value="Acyl_CoA_acyltransferase"/>
</dbReference>
<evidence type="ECO:0000313" key="4">
    <source>
        <dbReference type="EMBL" id="RTE09089.1"/>
    </source>
</evidence>
<dbReference type="PROSITE" id="PS51186">
    <property type="entry name" value="GNAT"/>
    <property type="match status" value="1"/>
</dbReference>
<dbReference type="OrthoDB" id="9792929at2"/>
<evidence type="ECO:0000256" key="2">
    <source>
        <dbReference type="ARBA" id="ARBA00023315"/>
    </source>
</evidence>